<dbReference type="RefSeq" id="WP_173271429.1">
    <property type="nucleotide sequence ID" value="NZ_JABMKV010000002.1"/>
</dbReference>
<gene>
    <name evidence="1" type="ORF">HQN85_09090</name>
</gene>
<sequence>MEETNTTQTNTLVNAEISENILHEFKVFIKTVPAKRLNRNLRKMLADYLFYNMDALPIDFKDLLTDLYWLHELLDEIEGKEFI</sequence>
<protein>
    <submittedName>
        <fullName evidence="1">Uncharacterized protein</fullName>
    </submittedName>
</protein>
<dbReference type="EMBL" id="JABMKV010000002">
    <property type="protein sequence ID" value="NQX31880.1"/>
    <property type="molecule type" value="Genomic_DNA"/>
</dbReference>
<name>A0ABX2DCT4_9SPHI</name>
<evidence type="ECO:0000313" key="1">
    <source>
        <dbReference type="EMBL" id="NQX31880.1"/>
    </source>
</evidence>
<reference evidence="1 2" key="1">
    <citation type="submission" date="2020-05" db="EMBL/GenBank/DDBJ databases">
        <title>Description of Pedobacter foliorum sp. nov.</title>
        <authorList>
            <person name="Qi S."/>
            <person name="Carlier A."/>
            <person name="Cnockaert M."/>
            <person name="Vandamme P."/>
        </authorList>
    </citation>
    <scope>NUCLEOTIDE SEQUENCE [LARGE SCALE GENOMIC DNA]</scope>
    <source>
        <strain evidence="1 2">LMG 31300</strain>
    </source>
</reference>
<dbReference type="Proteomes" id="UP000762110">
    <property type="component" value="Unassembled WGS sequence"/>
</dbReference>
<organism evidence="1 2">
    <name type="scientific">Pedobacter boryungensis</name>
    <dbReference type="NCBI Taxonomy" id="869962"/>
    <lineage>
        <taxon>Bacteria</taxon>
        <taxon>Pseudomonadati</taxon>
        <taxon>Bacteroidota</taxon>
        <taxon>Sphingobacteriia</taxon>
        <taxon>Sphingobacteriales</taxon>
        <taxon>Sphingobacteriaceae</taxon>
        <taxon>Pedobacter</taxon>
    </lineage>
</organism>
<proteinExistence type="predicted"/>
<evidence type="ECO:0000313" key="2">
    <source>
        <dbReference type="Proteomes" id="UP000762110"/>
    </source>
</evidence>
<comment type="caution">
    <text evidence="1">The sequence shown here is derived from an EMBL/GenBank/DDBJ whole genome shotgun (WGS) entry which is preliminary data.</text>
</comment>
<accession>A0ABX2DCT4</accession>
<keyword evidence="2" id="KW-1185">Reference proteome</keyword>